<dbReference type="GO" id="GO:2000601">
    <property type="term" value="P:positive regulation of Arp2/3 complex-mediated actin nucleation"/>
    <property type="evidence" value="ECO:0007669"/>
    <property type="project" value="TreeGrafter"/>
</dbReference>
<evidence type="ECO:0000313" key="10">
    <source>
        <dbReference type="EMBL" id="CAH1798507.1"/>
    </source>
</evidence>
<dbReference type="GO" id="GO:0005856">
    <property type="term" value="C:cytoskeleton"/>
    <property type="evidence" value="ECO:0007669"/>
    <property type="project" value="UniProtKB-SubCell"/>
</dbReference>
<protein>
    <recommendedName>
        <fullName evidence="7">Wiskott-Aldrich syndrome protein family member</fullName>
        <shortName evidence="7">WASP family protein member</shortName>
    </recommendedName>
</protein>
<dbReference type="AlphaFoldDB" id="A0A8J1TDF5"/>
<keyword evidence="4" id="KW-0597">Phosphoprotein</keyword>
<dbReference type="OrthoDB" id="1060785at2759"/>
<keyword evidence="8" id="KW-0175">Coiled coil</keyword>
<feature type="compositionally biased region" description="Basic and acidic residues" evidence="9">
    <location>
        <begin position="556"/>
        <end position="567"/>
    </location>
</feature>
<keyword evidence="11" id="KW-1185">Reference proteome</keyword>
<evidence type="ECO:0000313" key="11">
    <source>
        <dbReference type="Proteomes" id="UP000749559"/>
    </source>
</evidence>
<sequence>MPLVKRVVEPSHLSRGIVAKGIQNELECVTNNTLANVIRQLSNLSDQAEDIFGELSKDANSFFNRANRLQDRIDRLKVKVTQLDSNVEEVSLQDINLRKPFRATPSQDQQVLIRQTMPVALQETYQQCDPPPALAKLDVFREDGKSSMKFYTDPKYFFQLWVSEMQKDTEHQRKEIKKKRDKKRPRSGGRGERVVREAHRQKDWQKLAMGQEFVPREQQRQMLHQQQLEEQQRQQQSGEDRSPRPNSLEIQQNHMPNNIEDRNSHIEGYTTDPSSLGGSNRDYRQQYNNGDGPPRGSQYNQDMQQSEMYNQEKQYNEYNHNQNLVKDQYMKEQYDISRQSSHSGSGSHLSRTPSSAISSPHRPAVAPPPPPGGMQNSPQSSHYASREDLPPPPPPPMPILDRFSQSSREGTPGYSPHGTPDSTHRYPNPQVNQLQRESPQGNYIRESHSPSPARTPDSMDLPPPPPPPPMGGNTPNTPDTPQSIHSMPPPPPTPPPFDGASPGGVPPPPPPPPMGMSSPVSNGGIPAPPPPPPPMDSTSVGSNSTNASSTMPPPEPEPKQPDARSDLLKAIQDGFKLKKVEERKLKEEKHKQGGTGQLDVQSIMDKAFEMRRRALEVSDSEGEDDSDLDDDDWSTDA</sequence>
<evidence type="ECO:0000256" key="2">
    <source>
        <dbReference type="ARBA" id="ARBA00006993"/>
    </source>
</evidence>
<feature type="compositionally biased region" description="Polar residues" evidence="9">
    <location>
        <begin position="429"/>
        <end position="441"/>
    </location>
</feature>
<evidence type="ECO:0000256" key="5">
    <source>
        <dbReference type="ARBA" id="ARBA00023203"/>
    </source>
</evidence>
<evidence type="ECO:0000256" key="1">
    <source>
        <dbReference type="ARBA" id="ARBA00004245"/>
    </source>
</evidence>
<dbReference type="GO" id="GO:0030036">
    <property type="term" value="P:actin cytoskeleton organization"/>
    <property type="evidence" value="ECO:0007669"/>
    <property type="project" value="UniProtKB-UniRule"/>
</dbReference>
<dbReference type="Proteomes" id="UP000749559">
    <property type="component" value="Unassembled WGS sequence"/>
</dbReference>
<feature type="compositionally biased region" description="Acidic residues" evidence="9">
    <location>
        <begin position="618"/>
        <end position="637"/>
    </location>
</feature>
<keyword evidence="3 7" id="KW-0963">Cytoplasm</keyword>
<evidence type="ECO:0000256" key="7">
    <source>
        <dbReference type="RuleBase" id="RU367034"/>
    </source>
</evidence>
<feature type="compositionally biased region" description="Low complexity" evidence="9">
    <location>
        <begin position="337"/>
        <end position="351"/>
    </location>
</feature>
<evidence type="ECO:0000256" key="9">
    <source>
        <dbReference type="SAM" id="MobiDB-lite"/>
    </source>
</evidence>
<evidence type="ECO:0000256" key="3">
    <source>
        <dbReference type="ARBA" id="ARBA00022490"/>
    </source>
</evidence>
<dbReference type="Pfam" id="PF02205">
    <property type="entry name" value="WH2"/>
    <property type="match status" value="1"/>
</dbReference>
<comment type="subcellular location">
    <subcellularLocation>
        <location evidence="1 7">Cytoplasm</location>
        <location evidence="1 7">Cytoskeleton</location>
    </subcellularLocation>
</comment>
<feature type="compositionally biased region" description="Low complexity" evidence="9">
    <location>
        <begin position="471"/>
        <end position="481"/>
    </location>
</feature>
<feature type="compositionally biased region" description="Pro residues" evidence="9">
    <location>
        <begin position="526"/>
        <end position="535"/>
    </location>
</feature>
<reference evidence="10" key="1">
    <citation type="submission" date="2022-03" db="EMBL/GenBank/DDBJ databases">
        <authorList>
            <person name="Martin C."/>
        </authorList>
    </citation>
    <scope>NUCLEOTIDE SEQUENCE</scope>
</reference>
<organism evidence="10 11">
    <name type="scientific">Owenia fusiformis</name>
    <name type="common">Polychaete worm</name>
    <dbReference type="NCBI Taxonomy" id="6347"/>
    <lineage>
        <taxon>Eukaryota</taxon>
        <taxon>Metazoa</taxon>
        <taxon>Spiralia</taxon>
        <taxon>Lophotrochozoa</taxon>
        <taxon>Annelida</taxon>
        <taxon>Polychaeta</taxon>
        <taxon>Sedentaria</taxon>
        <taxon>Canalipalpata</taxon>
        <taxon>Sabellida</taxon>
        <taxon>Oweniida</taxon>
        <taxon>Oweniidae</taxon>
        <taxon>Owenia</taxon>
    </lineage>
</organism>
<dbReference type="SMART" id="SM00246">
    <property type="entry name" value="WH2"/>
    <property type="match status" value="1"/>
</dbReference>
<feature type="compositionally biased region" description="Polar residues" evidence="9">
    <location>
        <begin position="536"/>
        <end position="550"/>
    </location>
</feature>
<feature type="compositionally biased region" description="Pro residues" evidence="9">
    <location>
        <begin position="461"/>
        <end position="470"/>
    </location>
</feature>
<dbReference type="Gene3D" id="1.20.5.340">
    <property type="match status" value="1"/>
</dbReference>
<feature type="compositionally biased region" description="Basic and acidic residues" evidence="9">
    <location>
        <begin position="575"/>
        <end position="591"/>
    </location>
</feature>
<evidence type="ECO:0000256" key="8">
    <source>
        <dbReference type="SAM" id="Coils"/>
    </source>
</evidence>
<dbReference type="GO" id="GO:0034237">
    <property type="term" value="F:protein kinase A regulatory subunit binding"/>
    <property type="evidence" value="ECO:0007669"/>
    <property type="project" value="TreeGrafter"/>
</dbReference>
<dbReference type="FunFam" id="1.20.5.340:FF:000012">
    <property type="entry name" value="Wiskott-Aldrich syndrome protein family member 1"/>
    <property type="match status" value="1"/>
</dbReference>
<feature type="region of interest" description="Disordered" evidence="9">
    <location>
        <begin position="168"/>
        <end position="204"/>
    </location>
</feature>
<feature type="compositionally biased region" description="Pro residues" evidence="9">
    <location>
        <begin position="504"/>
        <end position="514"/>
    </location>
</feature>
<gene>
    <name evidence="10" type="ORF">OFUS_LOCUS22650</name>
</gene>
<feature type="region of interest" description="Disordered" evidence="9">
    <location>
        <begin position="334"/>
        <end position="637"/>
    </location>
</feature>
<dbReference type="PANTHER" id="PTHR12902:SF1">
    <property type="entry name" value="WISKOTT-ALDRICH SYNDROME PROTEIN FAMILY MEMBER"/>
    <property type="match status" value="1"/>
</dbReference>
<dbReference type="PANTHER" id="PTHR12902">
    <property type="entry name" value="WASP-1"/>
    <property type="match status" value="1"/>
</dbReference>
<proteinExistence type="inferred from homology"/>
<name>A0A8J1TDF5_OWEFU</name>
<comment type="subunit">
    <text evidence="7">Binds actin and the Arp2/3 complex.</text>
</comment>
<dbReference type="PROSITE" id="PS51082">
    <property type="entry name" value="WH2"/>
    <property type="match status" value="1"/>
</dbReference>
<dbReference type="InterPro" id="IPR028288">
    <property type="entry name" value="SCAR/WAVE_fam"/>
</dbReference>
<evidence type="ECO:0000256" key="4">
    <source>
        <dbReference type="ARBA" id="ARBA00022553"/>
    </source>
</evidence>
<evidence type="ECO:0000256" key="6">
    <source>
        <dbReference type="ARBA" id="ARBA00023212"/>
    </source>
</evidence>
<feature type="compositionally biased region" description="Pro residues" evidence="9">
    <location>
        <begin position="487"/>
        <end position="497"/>
    </location>
</feature>
<feature type="compositionally biased region" description="Basic residues" evidence="9">
    <location>
        <begin position="174"/>
        <end position="187"/>
    </location>
</feature>
<dbReference type="Gene3D" id="6.10.280.150">
    <property type="match status" value="2"/>
</dbReference>
<accession>A0A8J1TDF5</accession>
<dbReference type="GO" id="GO:0003779">
    <property type="term" value="F:actin binding"/>
    <property type="evidence" value="ECO:0007669"/>
    <property type="project" value="UniProtKB-UniRule"/>
</dbReference>
<keyword evidence="5 7" id="KW-0009">Actin-binding</keyword>
<feature type="coiled-coil region" evidence="8">
    <location>
        <begin position="59"/>
        <end position="93"/>
    </location>
</feature>
<dbReference type="EMBL" id="CAIIXF020000011">
    <property type="protein sequence ID" value="CAH1798507.1"/>
    <property type="molecule type" value="Genomic_DNA"/>
</dbReference>
<feature type="compositionally biased region" description="Basic and acidic residues" evidence="9">
    <location>
        <begin position="606"/>
        <end position="616"/>
    </location>
</feature>
<dbReference type="GO" id="GO:0071933">
    <property type="term" value="F:Arp2/3 complex binding"/>
    <property type="evidence" value="ECO:0007669"/>
    <property type="project" value="TreeGrafter"/>
</dbReference>
<feature type="region of interest" description="Disordered" evidence="9">
    <location>
        <begin position="220"/>
        <end position="300"/>
    </location>
</feature>
<feature type="compositionally biased region" description="Basic and acidic residues" evidence="9">
    <location>
        <begin position="189"/>
        <end position="204"/>
    </location>
</feature>
<comment type="caution">
    <text evidence="10">The sequence shown here is derived from an EMBL/GenBank/DDBJ whole genome shotgun (WGS) entry which is preliminary data.</text>
</comment>
<comment type="function">
    <text evidence="7">Downstream effector molecule involved in the transmission of signals from tyrosine kinase receptors and small GTPases to the actin cytoskeleton. Promotes formation of actin filaments. Part of the WAVE complex that regulates lamellipodia formation. The WAVE complex regulates actin filament reorganization via its interaction with the Arp2/3 complex.</text>
</comment>
<dbReference type="InterPro" id="IPR003124">
    <property type="entry name" value="WH2_dom"/>
</dbReference>
<feature type="compositionally biased region" description="Low complexity" evidence="9">
    <location>
        <begin position="220"/>
        <end position="236"/>
    </location>
</feature>
<comment type="similarity">
    <text evidence="2 7">Belongs to the SCAR/WAVE family.</text>
</comment>
<keyword evidence="6 7" id="KW-0206">Cytoskeleton</keyword>
<feature type="compositionally biased region" description="Polar residues" evidence="9">
    <location>
        <begin position="244"/>
        <end position="256"/>
    </location>
</feature>